<keyword evidence="3" id="KW-0813">Transport</keyword>
<feature type="region of interest" description="Disordered" evidence="9">
    <location>
        <begin position="619"/>
        <end position="667"/>
    </location>
</feature>
<dbReference type="Pfam" id="PF05064">
    <property type="entry name" value="Nsp1_C"/>
    <property type="match status" value="1"/>
</dbReference>
<protein>
    <submittedName>
        <fullName evidence="11">FG-nucleoporin nsp1</fullName>
    </submittedName>
</protein>
<dbReference type="Gene3D" id="1.10.287.110">
    <property type="entry name" value="DnaJ domain"/>
    <property type="match status" value="1"/>
</dbReference>
<feature type="region of interest" description="Disordered" evidence="9">
    <location>
        <begin position="464"/>
        <end position="493"/>
    </location>
</feature>
<dbReference type="InterPro" id="IPR001623">
    <property type="entry name" value="DnaJ_domain"/>
</dbReference>
<feature type="compositionally biased region" description="Low complexity" evidence="9">
    <location>
        <begin position="468"/>
        <end position="493"/>
    </location>
</feature>
<evidence type="ECO:0000256" key="5">
    <source>
        <dbReference type="ARBA" id="ARBA00022927"/>
    </source>
</evidence>
<evidence type="ECO:0000256" key="7">
    <source>
        <dbReference type="ARBA" id="ARBA00023132"/>
    </source>
</evidence>
<keyword evidence="4" id="KW-0509">mRNA transport</keyword>
<dbReference type="InterPro" id="IPR036869">
    <property type="entry name" value="J_dom_sf"/>
</dbReference>
<sequence>MPSFSQRLARAILKPLPRSPRTPREVFDLAASTTPSAGELKTKYITLLKQYHPDRTLRLPPEERIRAREAYEEVRTAYAALMEEAKRREQNASRRHSGGDYDPPLFGENSMINGTAAWVFLVVLVATAVASRVTGGEEQREIRAAWLAHMGAMNQRDQDLSHALGISTDPSRGHAAGFNFGKPQAPPGSTPGGLFGAPAGQASGFSFGGAGTPAAGTASAPTFSGFGTPASTAAPASTAGGGFGGFGAAAAAPASGGFGGFGAAAAPSGGFGGFGTPASSAAPASGTGFPSFGAASANPASSAPSAAGFGGFTPAGAPASAAPSFGGFGAPAASGFGGFGSTPATSTPASTGLGGFGAKPAAAPATAAFGTFGAAPASTSAAPVSSGFGSFGGSSGNSTPASTAGGFGSAAAAKPSAGAALFGVGAPASGAPAPTAPAFGSAVSTPLFGSPAAGAFKPTPPSTGLFGATSNAGSAAPATSAAPSDSGSITSSPKPAAPLLGAAKPATSAAPFGVAGINAPSAAATPSFGGFQVSTPSSPKPAAPAAGGLFGTAKPPTSAPSSGLFGAAPAGTSAAPPLFGAGPATASSTSAPAPNLFGAATGTSASAVKPTPGFALAAPSATQPSLFSTPKKPTATPLPATTPGPLKLGDLSSPAPAPGTSTLFGKPATTATAAPAATVPSTTTAAPAPAVTSAAATTQPTAPAAPSLAATQGGSAALKNLTIGEMMHRWHEQLEDYTREFHRQASEVQKWDRMILENSYGISAMCKQLDSAEAMQREVDDNLGYIDSQQTSLDNTLNHYEAELQKLVYNESMSMQNKHSIADEEREKSYSLAENLNSQLDEMGSHLAVLIEEINVSKGVNTKNVRNIIDGDDADAASAAAVGTTPADIAASNPIGAIVRILNEHLSSLEWLDTNTTELTNKVQELAKVSADALGTADDGSY</sequence>
<comment type="subcellular location">
    <subcellularLocation>
        <location evidence="1">Nucleus</location>
        <location evidence="1">Nuclear pore complex</location>
    </subcellularLocation>
</comment>
<name>A0AAD5TN08_9FUNG</name>
<evidence type="ECO:0000256" key="4">
    <source>
        <dbReference type="ARBA" id="ARBA00022816"/>
    </source>
</evidence>
<feature type="region of interest" description="Disordered" evidence="9">
    <location>
        <begin position="690"/>
        <end position="710"/>
    </location>
</feature>
<comment type="similarity">
    <text evidence="2">Belongs to the nucleoporin NSP1/NUP62 family.</text>
</comment>
<keyword evidence="7" id="KW-0906">Nuclear pore complex</keyword>
<feature type="domain" description="J" evidence="10">
    <location>
        <begin position="22"/>
        <end position="94"/>
    </location>
</feature>
<dbReference type="GO" id="GO:0005543">
    <property type="term" value="F:phospholipid binding"/>
    <property type="evidence" value="ECO:0007669"/>
    <property type="project" value="TreeGrafter"/>
</dbReference>
<keyword evidence="5" id="KW-0653">Protein transport</keyword>
<reference evidence="11" key="1">
    <citation type="submission" date="2020-05" db="EMBL/GenBank/DDBJ databases">
        <title>Phylogenomic resolution of chytrid fungi.</title>
        <authorList>
            <person name="Stajich J.E."/>
            <person name="Amses K."/>
            <person name="Simmons R."/>
            <person name="Seto K."/>
            <person name="Myers J."/>
            <person name="Bonds A."/>
            <person name="Quandt C.A."/>
            <person name="Barry K."/>
            <person name="Liu P."/>
            <person name="Grigoriev I."/>
            <person name="Longcore J.E."/>
            <person name="James T.Y."/>
        </authorList>
    </citation>
    <scope>NUCLEOTIDE SEQUENCE</scope>
    <source>
        <strain evidence="11">JEL0379</strain>
    </source>
</reference>
<feature type="compositionally biased region" description="Low complexity" evidence="9">
    <location>
        <begin position="629"/>
        <end position="649"/>
    </location>
</feature>
<dbReference type="SUPFAM" id="SSF46565">
    <property type="entry name" value="Chaperone J-domain"/>
    <property type="match status" value="1"/>
</dbReference>
<evidence type="ECO:0000256" key="9">
    <source>
        <dbReference type="SAM" id="MobiDB-lite"/>
    </source>
</evidence>
<evidence type="ECO:0000259" key="10">
    <source>
        <dbReference type="PROSITE" id="PS50076"/>
    </source>
</evidence>
<proteinExistence type="inferred from homology"/>
<dbReference type="EMBL" id="JADGJQ010000038">
    <property type="protein sequence ID" value="KAJ3176693.1"/>
    <property type="molecule type" value="Genomic_DNA"/>
</dbReference>
<feature type="region of interest" description="Disordered" evidence="9">
    <location>
        <begin position="531"/>
        <end position="565"/>
    </location>
</feature>
<dbReference type="Pfam" id="PF00226">
    <property type="entry name" value="DnaJ"/>
    <property type="match status" value="1"/>
</dbReference>
<dbReference type="AlphaFoldDB" id="A0AAD5TN08"/>
<comment type="caution">
    <text evidence="11">The sequence shown here is derived from an EMBL/GenBank/DDBJ whole genome shotgun (WGS) entry which is preliminary data.</text>
</comment>
<dbReference type="SMART" id="SM00271">
    <property type="entry name" value="DnaJ"/>
    <property type="match status" value="1"/>
</dbReference>
<evidence type="ECO:0000256" key="2">
    <source>
        <dbReference type="ARBA" id="ARBA00005911"/>
    </source>
</evidence>
<evidence type="ECO:0000256" key="8">
    <source>
        <dbReference type="ARBA" id="ARBA00023242"/>
    </source>
</evidence>
<dbReference type="GO" id="GO:0044613">
    <property type="term" value="C:nuclear pore central transport channel"/>
    <property type="evidence" value="ECO:0007669"/>
    <property type="project" value="TreeGrafter"/>
</dbReference>
<keyword evidence="8" id="KW-0539">Nucleus</keyword>
<evidence type="ECO:0000256" key="3">
    <source>
        <dbReference type="ARBA" id="ARBA00022448"/>
    </source>
</evidence>
<dbReference type="GO" id="GO:0017056">
    <property type="term" value="F:structural constituent of nuclear pore"/>
    <property type="evidence" value="ECO:0007669"/>
    <property type="project" value="InterPro"/>
</dbReference>
<dbReference type="PROSITE" id="PS50076">
    <property type="entry name" value="DNAJ_2"/>
    <property type="match status" value="1"/>
</dbReference>
<evidence type="ECO:0000256" key="6">
    <source>
        <dbReference type="ARBA" id="ARBA00023010"/>
    </source>
</evidence>
<dbReference type="InterPro" id="IPR007758">
    <property type="entry name" value="Nucleoporin_NSP1_C"/>
</dbReference>
<evidence type="ECO:0000313" key="11">
    <source>
        <dbReference type="EMBL" id="KAJ3176693.1"/>
    </source>
</evidence>
<keyword evidence="12" id="KW-1185">Reference proteome</keyword>
<dbReference type="Proteomes" id="UP001212152">
    <property type="component" value="Unassembled WGS sequence"/>
</dbReference>
<gene>
    <name evidence="11" type="primary">NSP1</name>
    <name evidence="11" type="ORF">HDU87_004832</name>
</gene>
<dbReference type="GO" id="GO:0051028">
    <property type="term" value="P:mRNA transport"/>
    <property type="evidence" value="ECO:0007669"/>
    <property type="project" value="UniProtKB-KW"/>
</dbReference>
<dbReference type="InterPro" id="IPR026010">
    <property type="entry name" value="NSP1/NUP62"/>
</dbReference>
<dbReference type="Gene3D" id="1.20.5.170">
    <property type="match status" value="1"/>
</dbReference>
<dbReference type="GO" id="GO:0006405">
    <property type="term" value="P:RNA export from nucleus"/>
    <property type="evidence" value="ECO:0007669"/>
    <property type="project" value="TreeGrafter"/>
</dbReference>
<dbReference type="PANTHER" id="PTHR12084:SF0">
    <property type="entry name" value="NUCLEAR PORE GLYCOPROTEIN P62"/>
    <property type="match status" value="1"/>
</dbReference>
<evidence type="ECO:0000256" key="1">
    <source>
        <dbReference type="ARBA" id="ARBA00004567"/>
    </source>
</evidence>
<organism evidence="11 12">
    <name type="scientific">Geranomyces variabilis</name>
    <dbReference type="NCBI Taxonomy" id="109894"/>
    <lineage>
        <taxon>Eukaryota</taxon>
        <taxon>Fungi</taxon>
        <taxon>Fungi incertae sedis</taxon>
        <taxon>Chytridiomycota</taxon>
        <taxon>Chytridiomycota incertae sedis</taxon>
        <taxon>Chytridiomycetes</taxon>
        <taxon>Spizellomycetales</taxon>
        <taxon>Powellomycetaceae</taxon>
        <taxon>Geranomyces</taxon>
    </lineage>
</organism>
<accession>A0AAD5TN08</accession>
<dbReference type="GO" id="GO:0006606">
    <property type="term" value="P:protein import into nucleus"/>
    <property type="evidence" value="ECO:0007669"/>
    <property type="project" value="TreeGrafter"/>
</dbReference>
<evidence type="ECO:0000313" key="12">
    <source>
        <dbReference type="Proteomes" id="UP001212152"/>
    </source>
</evidence>
<dbReference type="PANTHER" id="PTHR12084">
    <property type="entry name" value="NUCLEAR PORE GLYCOPROTEIN P62-RELATED"/>
    <property type="match status" value="1"/>
</dbReference>
<keyword evidence="6" id="KW-0811">Translocation</keyword>